<evidence type="ECO:0000313" key="2">
    <source>
        <dbReference type="Proteomes" id="UP000790833"/>
    </source>
</evidence>
<dbReference type="Proteomes" id="UP000790833">
    <property type="component" value="Unassembled WGS sequence"/>
</dbReference>
<dbReference type="EMBL" id="JAHMUF010000002">
    <property type="protein sequence ID" value="KAG7195831.1"/>
    <property type="molecule type" value="Genomic_DNA"/>
</dbReference>
<protein>
    <submittedName>
        <fullName evidence="1">Uncharacterized protein</fullName>
    </submittedName>
</protein>
<evidence type="ECO:0000313" key="1">
    <source>
        <dbReference type="EMBL" id="KAG7195831.1"/>
    </source>
</evidence>
<organism evidence="1 2">
    <name type="scientific">Scheffersomyces spartinae</name>
    <dbReference type="NCBI Taxonomy" id="45513"/>
    <lineage>
        <taxon>Eukaryota</taxon>
        <taxon>Fungi</taxon>
        <taxon>Dikarya</taxon>
        <taxon>Ascomycota</taxon>
        <taxon>Saccharomycotina</taxon>
        <taxon>Pichiomycetes</taxon>
        <taxon>Debaryomycetaceae</taxon>
        <taxon>Scheffersomyces</taxon>
    </lineage>
</organism>
<dbReference type="OrthoDB" id="4081497at2759"/>
<gene>
    <name evidence="1" type="ORF">KQ657_002216</name>
</gene>
<reference evidence="1" key="1">
    <citation type="submission" date="2021-03" db="EMBL/GenBank/DDBJ databases">
        <authorList>
            <person name="Palmer J.M."/>
        </authorList>
    </citation>
    <scope>NUCLEOTIDE SEQUENCE</scope>
    <source>
        <strain evidence="1">ARV_011</strain>
    </source>
</reference>
<dbReference type="RefSeq" id="XP_043051376.1">
    <property type="nucleotide sequence ID" value="XM_043192988.1"/>
</dbReference>
<name>A0A9P7VDA4_9ASCO</name>
<proteinExistence type="predicted"/>
<accession>A0A9P7VDA4</accession>
<dbReference type="AlphaFoldDB" id="A0A9P7VDA4"/>
<sequence length="133" mass="15521">MSIETHTSLIRQAKQDQQRNLAKSAQLSGELAHTLRSIIKINSDDLSSLLDKISTIHEIDREIDLQLSENVITNFEVLMSYKEQLHKTLAKIYRRLQWQDSVTNDISGLQRQCELLDQDIRILERTVHLRKNK</sequence>
<comment type="caution">
    <text evidence="1">The sequence shown here is derived from an EMBL/GenBank/DDBJ whole genome shotgun (WGS) entry which is preliminary data.</text>
</comment>
<keyword evidence="2" id="KW-1185">Reference proteome</keyword>
<dbReference type="GeneID" id="66115590"/>